<gene>
    <name evidence="2" type="ORF">HALO32_00599</name>
</gene>
<sequence>MSTATIDTTDSPNSPVGTGGLMLIATGVLLLAVGALAAGWPPIELPLGLATLGTMALALFNPSRWLEEEGVDTVNSLVLASLITLSGFHLLA</sequence>
<dbReference type="Proteomes" id="UP000326725">
    <property type="component" value="Unassembled WGS sequence"/>
</dbReference>
<keyword evidence="3" id="KW-1185">Reference proteome</keyword>
<evidence type="ECO:0000256" key="1">
    <source>
        <dbReference type="SAM" id="Phobius"/>
    </source>
</evidence>
<proteinExistence type="predicted"/>
<accession>A0A5K1HZ55</accession>
<reference evidence="2 3" key="1">
    <citation type="submission" date="2019-09" db="EMBL/GenBank/DDBJ databases">
        <authorList>
            <person name="Criscuolo A."/>
        </authorList>
    </citation>
    <scope>NUCLEOTIDE SEQUENCE [LARGE SCALE GENOMIC DNA]</scope>
    <source>
        <strain evidence="3">3(2)</strain>
    </source>
</reference>
<evidence type="ECO:0000313" key="3">
    <source>
        <dbReference type="Proteomes" id="UP000326725"/>
    </source>
</evidence>
<keyword evidence="1" id="KW-0472">Membrane</keyword>
<dbReference type="RefSeq" id="WP_151442308.1">
    <property type="nucleotide sequence ID" value="NZ_CABVOU010000019.1"/>
</dbReference>
<organism evidence="2 3">
    <name type="scientific">Halomonas lysinitropha</name>
    <dbReference type="NCBI Taxonomy" id="2607506"/>
    <lineage>
        <taxon>Bacteria</taxon>
        <taxon>Pseudomonadati</taxon>
        <taxon>Pseudomonadota</taxon>
        <taxon>Gammaproteobacteria</taxon>
        <taxon>Oceanospirillales</taxon>
        <taxon>Halomonadaceae</taxon>
        <taxon>Halomonas</taxon>
    </lineage>
</organism>
<protein>
    <submittedName>
        <fullName evidence="2">Uncharacterized protein</fullName>
    </submittedName>
</protein>
<dbReference type="EMBL" id="CABVOU010000019">
    <property type="protein sequence ID" value="VVZ94546.1"/>
    <property type="molecule type" value="Genomic_DNA"/>
</dbReference>
<keyword evidence="1" id="KW-0812">Transmembrane</keyword>
<evidence type="ECO:0000313" key="2">
    <source>
        <dbReference type="EMBL" id="VVZ94546.1"/>
    </source>
</evidence>
<name>A0A5K1HZ55_9GAMM</name>
<keyword evidence="1" id="KW-1133">Transmembrane helix</keyword>
<dbReference type="AlphaFoldDB" id="A0A5K1HZ55"/>
<feature type="transmembrane region" description="Helical" evidence="1">
    <location>
        <begin position="20"/>
        <end position="38"/>
    </location>
</feature>